<dbReference type="VEuPathDB" id="FungiDB:ASPWEDRAFT_46975"/>
<sequence length="691" mass="77179">MLNVALQQPKNTASASFSRRYPAGFDLTLENDISFLGRFDGWRSTLLLASLAGVIVLAFNLSFTIWAAVRHNVKDDRGILFDGDCDRVKWTNVGIHLLINTLSTTLLSASNYCMQCLCAPTRRNIDNAHSKAQWLDIGVPSTHNLLLISKKRSCLWICLALTSLPLHLVYNSTIFSTQSANDYNIYVGTGSLGNTSILNPGWFENSTELAFDRLKDETQDGSLTRLDAIDCVNVYSTTFQIEWGGVVLVTNNDSMANNYTWLDTQYVFSPRQYQRALRPDQDPYRWLCPEYSKPGVDCNVYLPDIEADAKAGNWTVDGHLVDHCLVEKSPTHCKLQYSLPLAIVVIVFNAIKAILMCYIAFSTEEQPILTTGDAVASFIREPDVFSKDMSCTGRSLVVDFEWHRKPKGPDDTDYVFRSRKRRWASAVSTRRWGFGISFYVLSMVICIGLLLYGFSQMRNTRGIWSLGFEAIDARTLIHGNFWPNTMIKNTMIANIPQLVYSMLYFCLNAIFTTMTLAAEWSQYAIQRKGLRVSSSPEGAQRSSYFLSLPYRYAIPMILLSILLHWLISQSLFLVGIDAYTAEHGRAPDRDVITCAYSPVAIVCALSIGTLMVACLVGLGFKRFKSGMPVAGSCSQAIAAACHPNLSLDEKNAIPTECIPMQWGVVSSDGPFKHCSFTTGNVEEPVDGETYR</sequence>
<feature type="transmembrane region" description="Helical" evidence="1">
    <location>
        <begin position="552"/>
        <end position="576"/>
    </location>
</feature>
<feature type="transmembrane region" description="Helical" evidence="1">
    <location>
        <begin position="337"/>
        <end position="361"/>
    </location>
</feature>
<dbReference type="Pfam" id="PF20163">
    <property type="entry name" value="DUF6536"/>
    <property type="match status" value="1"/>
</dbReference>
<evidence type="ECO:0000313" key="4">
    <source>
        <dbReference type="Proteomes" id="UP000184383"/>
    </source>
</evidence>
<organism evidence="3 4">
    <name type="scientific">Aspergillus wentii DTO 134E9</name>
    <dbReference type="NCBI Taxonomy" id="1073089"/>
    <lineage>
        <taxon>Eukaryota</taxon>
        <taxon>Fungi</taxon>
        <taxon>Dikarya</taxon>
        <taxon>Ascomycota</taxon>
        <taxon>Pezizomycotina</taxon>
        <taxon>Eurotiomycetes</taxon>
        <taxon>Eurotiomycetidae</taxon>
        <taxon>Eurotiales</taxon>
        <taxon>Aspergillaceae</taxon>
        <taxon>Aspergillus</taxon>
        <taxon>Aspergillus subgen. Cremei</taxon>
    </lineage>
</organism>
<feature type="transmembrane region" description="Helical" evidence="1">
    <location>
        <begin position="46"/>
        <end position="69"/>
    </location>
</feature>
<dbReference type="InterPro" id="IPR046623">
    <property type="entry name" value="DUF6536"/>
</dbReference>
<dbReference type="PANTHER" id="PTHR35395:SF1">
    <property type="entry name" value="DUF6536 DOMAIN-CONTAINING PROTEIN"/>
    <property type="match status" value="1"/>
</dbReference>
<evidence type="ECO:0000256" key="1">
    <source>
        <dbReference type="SAM" id="Phobius"/>
    </source>
</evidence>
<protein>
    <recommendedName>
        <fullName evidence="2">DUF6536 domain-containing protein</fullName>
    </recommendedName>
</protein>
<dbReference type="Proteomes" id="UP000184383">
    <property type="component" value="Unassembled WGS sequence"/>
</dbReference>
<name>A0A1L9RYG7_ASPWE</name>
<dbReference type="STRING" id="1073089.A0A1L9RYG7"/>
<keyword evidence="1" id="KW-1133">Transmembrane helix</keyword>
<evidence type="ECO:0000259" key="2">
    <source>
        <dbReference type="Pfam" id="PF20163"/>
    </source>
</evidence>
<evidence type="ECO:0000313" key="3">
    <source>
        <dbReference type="EMBL" id="OJJ40016.1"/>
    </source>
</evidence>
<dbReference type="GeneID" id="63752730"/>
<dbReference type="EMBL" id="KV878209">
    <property type="protein sequence ID" value="OJJ40016.1"/>
    <property type="molecule type" value="Genomic_DNA"/>
</dbReference>
<keyword evidence="1" id="KW-0472">Membrane</keyword>
<dbReference type="PANTHER" id="PTHR35395">
    <property type="entry name" value="DUF6536 DOMAIN-CONTAINING PROTEIN"/>
    <property type="match status" value="1"/>
</dbReference>
<feature type="transmembrane region" description="Helical" evidence="1">
    <location>
        <begin position="432"/>
        <end position="454"/>
    </location>
</feature>
<feature type="transmembrane region" description="Helical" evidence="1">
    <location>
        <begin position="596"/>
        <end position="618"/>
    </location>
</feature>
<accession>A0A1L9RYG7</accession>
<gene>
    <name evidence="3" type="ORF">ASPWEDRAFT_46975</name>
</gene>
<reference evidence="4" key="1">
    <citation type="journal article" date="2017" name="Genome Biol.">
        <title>Comparative genomics reveals high biological diversity and specific adaptations in the industrially and medically important fungal genus Aspergillus.</title>
        <authorList>
            <person name="de Vries R.P."/>
            <person name="Riley R."/>
            <person name="Wiebenga A."/>
            <person name="Aguilar-Osorio G."/>
            <person name="Amillis S."/>
            <person name="Uchima C.A."/>
            <person name="Anderluh G."/>
            <person name="Asadollahi M."/>
            <person name="Askin M."/>
            <person name="Barry K."/>
            <person name="Battaglia E."/>
            <person name="Bayram O."/>
            <person name="Benocci T."/>
            <person name="Braus-Stromeyer S.A."/>
            <person name="Caldana C."/>
            <person name="Canovas D."/>
            <person name="Cerqueira G.C."/>
            <person name="Chen F."/>
            <person name="Chen W."/>
            <person name="Choi C."/>
            <person name="Clum A."/>
            <person name="Dos Santos R.A."/>
            <person name="Damasio A.R."/>
            <person name="Diallinas G."/>
            <person name="Emri T."/>
            <person name="Fekete E."/>
            <person name="Flipphi M."/>
            <person name="Freyberg S."/>
            <person name="Gallo A."/>
            <person name="Gournas C."/>
            <person name="Habgood R."/>
            <person name="Hainaut M."/>
            <person name="Harispe M.L."/>
            <person name="Henrissat B."/>
            <person name="Hilden K.S."/>
            <person name="Hope R."/>
            <person name="Hossain A."/>
            <person name="Karabika E."/>
            <person name="Karaffa L."/>
            <person name="Karanyi Z."/>
            <person name="Krasevec N."/>
            <person name="Kuo A."/>
            <person name="Kusch H."/>
            <person name="LaButti K."/>
            <person name="Lagendijk E.L."/>
            <person name="Lapidus A."/>
            <person name="Levasseur A."/>
            <person name="Lindquist E."/>
            <person name="Lipzen A."/>
            <person name="Logrieco A.F."/>
            <person name="MacCabe A."/>
            <person name="Maekelae M.R."/>
            <person name="Malavazi I."/>
            <person name="Melin P."/>
            <person name="Meyer V."/>
            <person name="Mielnichuk N."/>
            <person name="Miskei M."/>
            <person name="Molnar A.P."/>
            <person name="Mule G."/>
            <person name="Ngan C.Y."/>
            <person name="Orejas M."/>
            <person name="Orosz E."/>
            <person name="Ouedraogo J.P."/>
            <person name="Overkamp K.M."/>
            <person name="Park H.-S."/>
            <person name="Perrone G."/>
            <person name="Piumi F."/>
            <person name="Punt P.J."/>
            <person name="Ram A.F."/>
            <person name="Ramon A."/>
            <person name="Rauscher S."/>
            <person name="Record E."/>
            <person name="Riano-Pachon D.M."/>
            <person name="Robert V."/>
            <person name="Roehrig J."/>
            <person name="Ruller R."/>
            <person name="Salamov A."/>
            <person name="Salih N.S."/>
            <person name="Samson R.A."/>
            <person name="Sandor E."/>
            <person name="Sanguinetti M."/>
            <person name="Schuetze T."/>
            <person name="Sepcic K."/>
            <person name="Shelest E."/>
            <person name="Sherlock G."/>
            <person name="Sophianopoulou V."/>
            <person name="Squina F.M."/>
            <person name="Sun H."/>
            <person name="Susca A."/>
            <person name="Todd R.B."/>
            <person name="Tsang A."/>
            <person name="Unkles S.E."/>
            <person name="van de Wiele N."/>
            <person name="van Rossen-Uffink D."/>
            <person name="Oliveira J.V."/>
            <person name="Vesth T.C."/>
            <person name="Visser J."/>
            <person name="Yu J.-H."/>
            <person name="Zhou M."/>
            <person name="Andersen M.R."/>
            <person name="Archer D.B."/>
            <person name="Baker S.E."/>
            <person name="Benoit I."/>
            <person name="Brakhage A.A."/>
            <person name="Braus G.H."/>
            <person name="Fischer R."/>
            <person name="Frisvad J.C."/>
            <person name="Goldman G.H."/>
            <person name="Houbraken J."/>
            <person name="Oakley B."/>
            <person name="Pocsi I."/>
            <person name="Scazzocchio C."/>
            <person name="Seiboth B."/>
            <person name="vanKuyk P.A."/>
            <person name="Wortman J."/>
            <person name="Dyer P.S."/>
            <person name="Grigoriev I.V."/>
        </authorList>
    </citation>
    <scope>NUCLEOTIDE SEQUENCE [LARGE SCALE GENOMIC DNA]</scope>
    <source>
        <strain evidence="4">DTO 134E9</strain>
    </source>
</reference>
<keyword evidence="4" id="KW-1185">Reference proteome</keyword>
<dbReference type="RefSeq" id="XP_040693692.1">
    <property type="nucleotide sequence ID" value="XM_040836882.1"/>
</dbReference>
<feature type="transmembrane region" description="Helical" evidence="1">
    <location>
        <begin position="498"/>
        <end position="518"/>
    </location>
</feature>
<proteinExistence type="predicted"/>
<dbReference type="AlphaFoldDB" id="A0A1L9RYG7"/>
<dbReference type="OrthoDB" id="5429634at2759"/>
<keyword evidence="1" id="KW-0812">Transmembrane</keyword>
<feature type="domain" description="DUF6536" evidence="2">
    <location>
        <begin position="42"/>
        <end position="191"/>
    </location>
</feature>